<dbReference type="Gene3D" id="3.90.320.10">
    <property type="match status" value="1"/>
</dbReference>
<dbReference type="InterPro" id="IPR038726">
    <property type="entry name" value="PDDEXK_AddAB-type"/>
</dbReference>
<accession>A0A0F9AKM2</accession>
<protein>
    <recommendedName>
        <fullName evidence="1">PD-(D/E)XK endonuclease-like domain-containing protein</fullName>
    </recommendedName>
</protein>
<organism evidence="2">
    <name type="scientific">marine sediment metagenome</name>
    <dbReference type="NCBI Taxonomy" id="412755"/>
    <lineage>
        <taxon>unclassified sequences</taxon>
        <taxon>metagenomes</taxon>
        <taxon>ecological metagenomes</taxon>
    </lineage>
</organism>
<reference evidence="2" key="1">
    <citation type="journal article" date="2015" name="Nature">
        <title>Complex archaea that bridge the gap between prokaryotes and eukaryotes.</title>
        <authorList>
            <person name="Spang A."/>
            <person name="Saw J.H."/>
            <person name="Jorgensen S.L."/>
            <person name="Zaremba-Niedzwiedzka K."/>
            <person name="Martijn J."/>
            <person name="Lind A.E."/>
            <person name="van Eijk R."/>
            <person name="Schleper C."/>
            <person name="Guy L."/>
            <person name="Ettema T.J."/>
        </authorList>
    </citation>
    <scope>NUCLEOTIDE SEQUENCE</scope>
</reference>
<dbReference type="EMBL" id="LAZR01042184">
    <property type="protein sequence ID" value="KKL10144.1"/>
    <property type="molecule type" value="Genomic_DNA"/>
</dbReference>
<name>A0A0F9AKM2_9ZZZZ</name>
<proteinExistence type="predicted"/>
<evidence type="ECO:0000259" key="1">
    <source>
        <dbReference type="Pfam" id="PF12705"/>
    </source>
</evidence>
<dbReference type="InterPro" id="IPR011335">
    <property type="entry name" value="Restrct_endonuc-II-like"/>
</dbReference>
<gene>
    <name evidence="2" type="ORF">LCGC14_2558790</name>
</gene>
<feature type="non-terminal residue" evidence="2">
    <location>
        <position position="1"/>
    </location>
</feature>
<sequence>LTHYLIEQEFLQAETSPATIELYKEQIPPEHYEEFIEQGLLLKDKFIDSELGRLAREAVIRKTEFKFIYFLDERQVYISGQVDLYFESQGKAYIIDFKTGKKYFPGEYSAQLGLYKLSLGELTDKEIFCYLFLLRSGEAISTDDNIDWQAWLLQELKTS</sequence>
<dbReference type="InterPro" id="IPR011604">
    <property type="entry name" value="PDDEXK-like_dom_sf"/>
</dbReference>
<feature type="domain" description="PD-(D/E)XK endonuclease-like" evidence="1">
    <location>
        <begin position="45"/>
        <end position="122"/>
    </location>
</feature>
<evidence type="ECO:0000313" key="2">
    <source>
        <dbReference type="EMBL" id="KKL10144.1"/>
    </source>
</evidence>
<dbReference type="Pfam" id="PF12705">
    <property type="entry name" value="PDDEXK_1"/>
    <property type="match status" value="1"/>
</dbReference>
<comment type="caution">
    <text evidence="2">The sequence shown here is derived from an EMBL/GenBank/DDBJ whole genome shotgun (WGS) entry which is preliminary data.</text>
</comment>
<dbReference type="AlphaFoldDB" id="A0A0F9AKM2"/>
<dbReference type="SUPFAM" id="SSF52980">
    <property type="entry name" value="Restriction endonuclease-like"/>
    <property type="match status" value="1"/>
</dbReference>